<comment type="function">
    <text evidence="1">Component of ribonuclease P, a ribonucleoprotein complex that generates mature tRNA molecules by cleaving their 5'-ends.</text>
</comment>
<dbReference type="GO" id="GO:0030677">
    <property type="term" value="C:ribonuclease P complex"/>
    <property type="evidence" value="ECO:0007669"/>
    <property type="project" value="InterPro"/>
</dbReference>
<dbReference type="GO" id="GO:0005634">
    <property type="term" value="C:nucleus"/>
    <property type="evidence" value="ECO:0007669"/>
    <property type="project" value="UniProtKB-SubCell"/>
</dbReference>
<evidence type="ECO:0000256" key="5">
    <source>
        <dbReference type="ARBA" id="ARBA00046486"/>
    </source>
</evidence>
<accession>A0A674A0U0</accession>
<evidence type="ECO:0000313" key="7">
    <source>
        <dbReference type="Proteomes" id="UP000472277"/>
    </source>
</evidence>
<gene>
    <name evidence="6" type="primary">POP4</name>
</gene>
<dbReference type="InterPro" id="IPR016848">
    <property type="entry name" value="RNase_P/MRP_Rpp29-subunit"/>
</dbReference>
<dbReference type="PANTHER" id="PTHR13348">
    <property type="entry name" value="RIBONUCLEASE P SUBUNIT P29"/>
    <property type="match status" value="1"/>
</dbReference>
<dbReference type="GO" id="GO:0000172">
    <property type="term" value="C:ribonuclease MRP complex"/>
    <property type="evidence" value="ECO:0007669"/>
    <property type="project" value="InterPro"/>
</dbReference>
<dbReference type="Proteomes" id="UP000472277">
    <property type="component" value="Chromosome 12"/>
</dbReference>
<dbReference type="SMART" id="SM00538">
    <property type="entry name" value="POP4"/>
    <property type="match status" value="1"/>
</dbReference>
<dbReference type="GO" id="GO:0006364">
    <property type="term" value="P:rRNA processing"/>
    <property type="evidence" value="ECO:0007669"/>
    <property type="project" value="TreeGrafter"/>
</dbReference>
<dbReference type="InterPro" id="IPR023534">
    <property type="entry name" value="Rof/RNase_P-like"/>
</dbReference>
<name>A0A674A0U0_SALTR</name>
<comment type="similarity">
    <text evidence="3">Belongs to the eukaryotic/archaeal RNase P protein component 1 family.</text>
</comment>
<dbReference type="OMA" id="QIRCTHT"/>
<evidence type="ECO:0000256" key="3">
    <source>
        <dbReference type="ARBA" id="ARBA00006181"/>
    </source>
</evidence>
<dbReference type="InParanoid" id="A0A674A0U0"/>
<dbReference type="PANTHER" id="PTHR13348:SF0">
    <property type="entry name" value="RIBONUCLEASE P PROTEIN SUBUNIT P29"/>
    <property type="match status" value="1"/>
</dbReference>
<dbReference type="GO" id="GO:0033204">
    <property type="term" value="F:ribonuclease P RNA binding"/>
    <property type="evidence" value="ECO:0007669"/>
    <property type="project" value="InterPro"/>
</dbReference>
<dbReference type="InterPro" id="IPR002730">
    <property type="entry name" value="Rpp29/RNP1"/>
</dbReference>
<evidence type="ECO:0000256" key="1">
    <source>
        <dbReference type="ARBA" id="ARBA00002435"/>
    </source>
</evidence>
<reference evidence="6" key="1">
    <citation type="submission" date="2025-08" db="UniProtKB">
        <authorList>
            <consortium name="Ensembl"/>
        </authorList>
    </citation>
    <scope>IDENTIFICATION</scope>
</reference>
<dbReference type="Ensembl" id="ENSSTUT00000055012.1">
    <property type="protein sequence ID" value="ENSSTUP00000052640.1"/>
    <property type="gene ID" value="ENSSTUG00000022244.1"/>
</dbReference>
<evidence type="ECO:0000256" key="4">
    <source>
        <dbReference type="ARBA" id="ARBA00016225"/>
    </source>
</evidence>
<reference evidence="6" key="2">
    <citation type="submission" date="2025-09" db="UniProtKB">
        <authorList>
            <consortium name="Ensembl"/>
        </authorList>
    </citation>
    <scope>IDENTIFICATION</scope>
</reference>
<proteinExistence type="inferred from homology"/>
<comment type="subunit">
    <text evidence="5">Component of nuclear RNase P and RNase MRP ribonucleoproteins. RNase P consists of a catalytic RNA moiety and 10 different protein chains; POP1, POP4, POP5, POP7, RPP14, RPP21, RPP25, RPP30, RPP38 and RPP40. Within the RNase P complex, POP1, POP7 and RPP25 form the 'finger' subcomplex, POP5, RPP14, RPP40 and homodimeric RPP30 form the 'palm' subcomplex, and RPP21, POP4 and RPP38 form the 'wrist' subcomplex. All subunits of the RNase P complex interact with the catalytic RNA. Several subunits of RNase P are also part of the RNase MRP complex. RNase MRP consists of a catalytic RNA moiety and about 8 protein subunits; POP1, POP7, RPP25, RPP30, RPP38, RPP40 and possibly also POP4 and POP5.</text>
</comment>
<evidence type="ECO:0000313" key="6">
    <source>
        <dbReference type="Ensembl" id="ENSSTUP00000052640.1"/>
    </source>
</evidence>
<dbReference type="SUPFAM" id="SSF101744">
    <property type="entry name" value="Rof/RNase P subunit-like"/>
    <property type="match status" value="1"/>
</dbReference>
<dbReference type="GO" id="GO:0001682">
    <property type="term" value="P:tRNA 5'-leader removal"/>
    <property type="evidence" value="ECO:0007669"/>
    <property type="project" value="InterPro"/>
</dbReference>
<comment type="subcellular location">
    <subcellularLocation>
        <location evidence="2">Nucleus</location>
    </subcellularLocation>
</comment>
<evidence type="ECO:0000256" key="2">
    <source>
        <dbReference type="ARBA" id="ARBA00004123"/>
    </source>
</evidence>
<protein>
    <recommendedName>
        <fullName evidence="4">Ribonuclease P protein subunit p29</fullName>
    </recommendedName>
</protein>
<keyword evidence="7" id="KW-1185">Reference proteome</keyword>
<dbReference type="AlphaFoldDB" id="A0A674A0U0"/>
<dbReference type="Pfam" id="PF01868">
    <property type="entry name" value="RNase_P-MRP_p29"/>
    <property type="match status" value="1"/>
</dbReference>
<organism evidence="6 7">
    <name type="scientific">Salmo trutta</name>
    <name type="common">Brown trout</name>
    <dbReference type="NCBI Taxonomy" id="8032"/>
    <lineage>
        <taxon>Eukaryota</taxon>
        <taxon>Metazoa</taxon>
        <taxon>Chordata</taxon>
        <taxon>Craniata</taxon>
        <taxon>Vertebrata</taxon>
        <taxon>Euteleostomi</taxon>
        <taxon>Actinopterygii</taxon>
        <taxon>Neopterygii</taxon>
        <taxon>Teleostei</taxon>
        <taxon>Protacanthopterygii</taxon>
        <taxon>Salmoniformes</taxon>
        <taxon>Salmonidae</taxon>
        <taxon>Salmoninae</taxon>
        <taxon>Salmo</taxon>
    </lineage>
</organism>
<dbReference type="Gene3D" id="2.30.30.210">
    <property type="entry name" value="Ribonuclease P/MRP, subunit p29"/>
    <property type="match status" value="1"/>
</dbReference>
<dbReference type="InterPro" id="IPR036980">
    <property type="entry name" value="RNase_P/MRP_Rpp29_sf"/>
</dbReference>
<dbReference type="GeneTree" id="ENSGT00390000010067"/>
<sequence length="215" mass="24688">MSVLVHIQSQSDKQAETITNGFLKNSLPGMSEKEIRDFMLHEAVVLKSAKKEKKKRAKGLNAKQLFQLKPEGLHKALFFYMVIIFYPCRYDLSLPLRVLWKQYIRDLCNGLKPEVRNAFNPQTIQQKLLKADFHVAKSKCPLYVGTTGILVQEMKRLQDHHKGGQTEMFVRHISRNSVLAVKIDGFVAHIYGSKFKLRSSEQSAKEFKVKGIIDL</sequence>